<dbReference type="InterPro" id="IPR036339">
    <property type="entry name" value="PUB-like_dom_sf"/>
</dbReference>
<reference evidence="3 4" key="1">
    <citation type="submission" date="2020-06" db="EMBL/GenBank/DDBJ databases">
        <authorList>
            <person name="Li R."/>
            <person name="Bekaert M."/>
        </authorList>
    </citation>
    <scope>NUCLEOTIDE SEQUENCE [LARGE SCALE GENOMIC DNA]</scope>
    <source>
        <strain evidence="4">wild</strain>
    </source>
</reference>
<feature type="region of interest" description="Disordered" evidence="1">
    <location>
        <begin position="19"/>
        <end position="85"/>
    </location>
</feature>
<dbReference type="CDD" id="cd16119">
    <property type="entry name" value="UBX_UBXN6"/>
    <property type="match status" value="1"/>
</dbReference>
<dbReference type="SUPFAM" id="SSF54236">
    <property type="entry name" value="Ubiquitin-like"/>
    <property type="match status" value="1"/>
</dbReference>
<keyword evidence="4" id="KW-1185">Reference proteome</keyword>
<accession>A0A6J8DQT7</accession>
<dbReference type="OrthoDB" id="49605at2759"/>
<dbReference type="InterPro" id="IPR001012">
    <property type="entry name" value="UBX_dom"/>
</dbReference>
<dbReference type="PANTHER" id="PTHR23153">
    <property type="entry name" value="UBX-RELATED"/>
    <property type="match status" value="1"/>
</dbReference>
<dbReference type="SUPFAM" id="SSF143503">
    <property type="entry name" value="PUG domain-like"/>
    <property type="match status" value="1"/>
</dbReference>
<feature type="compositionally biased region" description="Basic and acidic residues" evidence="1">
    <location>
        <begin position="19"/>
        <end position="30"/>
    </location>
</feature>
<evidence type="ECO:0000259" key="2">
    <source>
        <dbReference type="PROSITE" id="PS50033"/>
    </source>
</evidence>
<feature type="domain" description="UBX" evidence="2">
    <location>
        <begin position="342"/>
        <end position="417"/>
    </location>
</feature>
<dbReference type="EMBL" id="CACVKT020007648">
    <property type="protein sequence ID" value="CAC5409861.1"/>
    <property type="molecule type" value="Genomic_DNA"/>
</dbReference>
<dbReference type="InterPro" id="IPR018997">
    <property type="entry name" value="PUB_domain"/>
</dbReference>
<proteinExistence type="predicted"/>
<dbReference type="PANTHER" id="PTHR23153:SF38">
    <property type="entry name" value="UBX DOMAIN-CONTAINING PROTEIN 6"/>
    <property type="match status" value="1"/>
</dbReference>
<sequence>MSAIKKFFQKKKMDFKFKKYGEGHKLDEPVQRPPPTQRSVSQPRTSSQSPISPRGDASMTEEKKRAAAAALARMEQKEKQSKQDENIMSMKARMRREMEAEKKASEKMLAQAQAMQGPVEIEKDHSPVIPHVLYTCPDIGPAVLPKDEIDAYIHEFLLSQLAEEPEMSSAVMIQTLNKDKEKVRICVETLIKYLDNITNNPGEEKYRKIRMSNKAFKERVSQLNGTDEFLQACGFQIKQLPFEDNEENFYVMSGETAEDVERLSGLKEVLRAAEPIQCQLDRALKVFHQSSGSSKFDIPEEFYSINPEELKKEQQRRQEAVEKLGMLRTKAMRERDEMKELRKYRFTLIRVRLPDGILIQGIFKANEKLSCLYDFIRSSLENDWMPFVLQTSNGSKLTEETKTMAELGLCPAVVLHFVWDESIMKDVHAAQGGGATSSILKPDIMAQIQSL</sequence>
<dbReference type="PROSITE" id="PS50033">
    <property type="entry name" value="UBX"/>
    <property type="match status" value="1"/>
</dbReference>
<dbReference type="Pfam" id="PF00789">
    <property type="entry name" value="UBX"/>
    <property type="match status" value="1"/>
</dbReference>
<dbReference type="Pfam" id="PF09409">
    <property type="entry name" value="PUB"/>
    <property type="match status" value="1"/>
</dbReference>
<dbReference type="InterPro" id="IPR042774">
    <property type="entry name" value="UBXN6_PUB"/>
</dbReference>
<dbReference type="Gene3D" id="1.20.58.2190">
    <property type="match status" value="1"/>
</dbReference>
<feature type="compositionally biased region" description="Basic and acidic residues" evidence="1">
    <location>
        <begin position="74"/>
        <end position="85"/>
    </location>
</feature>
<evidence type="ECO:0000256" key="1">
    <source>
        <dbReference type="SAM" id="MobiDB-lite"/>
    </source>
</evidence>
<feature type="compositionally biased region" description="Polar residues" evidence="1">
    <location>
        <begin position="37"/>
        <end position="51"/>
    </location>
</feature>
<dbReference type="SMART" id="SM00580">
    <property type="entry name" value="PUG"/>
    <property type="match status" value="1"/>
</dbReference>
<protein>
    <submittedName>
        <fullName evidence="3">UBXN6</fullName>
    </submittedName>
</protein>
<dbReference type="Gene3D" id="3.10.20.90">
    <property type="entry name" value="Phosphatidylinositol 3-kinase Catalytic Subunit, Chain A, domain 1"/>
    <property type="match status" value="1"/>
</dbReference>
<dbReference type="InterPro" id="IPR029071">
    <property type="entry name" value="Ubiquitin-like_domsf"/>
</dbReference>
<name>A0A6J8DQT7_MYTCO</name>
<evidence type="ECO:0000313" key="4">
    <source>
        <dbReference type="Proteomes" id="UP000507470"/>
    </source>
</evidence>
<dbReference type="Proteomes" id="UP000507470">
    <property type="component" value="Unassembled WGS sequence"/>
</dbReference>
<evidence type="ECO:0000313" key="3">
    <source>
        <dbReference type="EMBL" id="CAC5409861.1"/>
    </source>
</evidence>
<dbReference type="GO" id="GO:0005737">
    <property type="term" value="C:cytoplasm"/>
    <property type="evidence" value="ECO:0007669"/>
    <property type="project" value="TreeGrafter"/>
</dbReference>
<gene>
    <name evidence="3" type="ORF">MCOR_43095</name>
</gene>
<dbReference type="SMART" id="SM00166">
    <property type="entry name" value="UBX"/>
    <property type="match status" value="1"/>
</dbReference>
<dbReference type="CDD" id="cd10460">
    <property type="entry name" value="PUB_UBXD1"/>
    <property type="match status" value="1"/>
</dbReference>
<dbReference type="AlphaFoldDB" id="A0A6J8DQT7"/>
<organism evidence="3 4">
    <name type="scientific">Mytilus coruscus</name>
    <name type="common">Sea mussel</name>
    <dbReference type="NCBI Taxonomy" id="42192"/>
    <lineage>
        <taxon>Eukaryota</taxon>
        <taxon>Metazoa</taxon>
        <taxon>Spiralia</taxon>
        <taxon>Lophotrochozoa</taxon>
        <taxon>Mollusca</taxon>
        <taxon>Bivalvia</taxon>
        <taxon>Autobranchia</taxon>
        <taxon>Pteriomorphia</taxon>
        <taxon>Mytilida</taxon>
        <taxon>Mytiloidea</taxon>
        <taxon>Mytilidae</taxon>
        <taxon>Mytilinae</taxon>
        <taxon>Mytilus</taxon>
    </lineage>
</organism>